<dbReference type="Proteomes" id="UP000562929">
    <property type="component" value="Unassembled WGS sequence"/>
</dbReference>
<reference evidence="1 2" key="1">
    <citation type="journal article" date="2020" name="G3 (Bethesda)">
        <title>Genetic Underpinnings of Host Manipulation by Ophiocordyceps as Revealed by Comparative Transcriptomics.</title>
        <authorList>
            <person name="Will I."/>
            <person name="Das B."/>
            <person name="Trinh T."/>
            <person name="Brachmann A."/>
            <person name="Ohm R.A."/>
            <person name="de Bekker C."/>
        </authorList>
    </citation>
    <scope>NUCLEOTIDE SEQUENCE [LARGE SCALE GENOMIC DNA]</scope>
    <source>
        <strain evidence="1 2">EC05</strain>
    </source>
</reference>
<proteinExistence type="predicted"/>
<comment type="caution">
    <text evidence="1">The sequence shown here is derived from an EMBL/GenBank/DDBJ whole genome shotgun (WGS) entry which is preliminary data.</text>
</comment>
<evidence type="ECO:0000313" key="1">
    <source>
        <dbReference type="EMBL" id="KAF4589782.1"/>
    </source>
</evidence>
<keyword evidence="2" id="KW-1185">Reference proteome</keyword>
<evidence type="ECO:0000313" key="2">
    <source>
        <dbReference type="Proteomes" id="UP000562929"/>
    </source>
</evidence>
<protein>
    <submittedName>
        <fullName evidence="1">Uncharacterized protein</fullName>
    </submittedName>
</protein>
<organism evidence="1 2">
    <name type="scientific">Ophiocordyceps camponoti-floridani</name>
    <dbReference type="NCBI Taxonomy" id="2030778"/>
    <lineage>
        <taxon>Eukaryota</taxon>
        <taxon>Fungi</taxon>
        <taxon>Dikarya</taxon>
        <taxon>Ascomycota</taxon>
        <taxon>Pezizomycotina</taxon>
        <taxon>Sordariomycetes</taxon>
        <taxon>Hypocreomycetidae</taxon>
        <taxon>Hypocreales</taxon>
        <taxon>Ophiocordycipitaceae</taxon>
        <taxon>Ophiocordyceps</taxon>
    </lineage>
</organism>
<gene>
    <name evidence="1" type="ORF">GQ602_003671</name>
</gene>
<name>A0A8H4Q8M3_9HYPO</name>
<sequence>MYASVGLEPKCPSVFGLCRRVTMDARSGCIYFLTGAATDQESSCDSGDDREFQQDSAAAASHKVEADSCRHLGPRAAVGANRTRLGFSPVPGHVDGLMLTLHNPFLSASDYRDRPTTVANRIQHRITRLCSPTLVARRVFYLFRARCLSVS</sequence>
<dbReference type="AlphaFoldDB" id="A0A8H4Q8M3"/>
<dbReference type="EMBL" id="JAACLJ010000003">
    <property type="protein sequence ID" value="KAF4589782.1"/>
    <property type="molecule type" value="Genomic_DNA"/>
</dbReference>
<accession>A0A8H4Q8M3</accession>